<keyword evidence="2" id="KW-1185">Reference proteome</keyword>
<evidence type="ECO:0000313" key="1">
    <source>
        <dbReference type="EMBL" id="GME81500.1"/>
    </source>
</evidence>
<name>A0ACB5T4M5_AMBMO</name>
<dbReference type="Proteomes" id="UP001165064">
    <property type="component" value="Unassembled WGS sequence"/>
</dbReference>
<proteinExistence type="predicted"/>
<organism evidence="1 2">
    <name type="scientific">Ambrosiozyma monospora</name>
    <name type="common">Yeast</name>
    <name type="synonym">Endomycopsis monosporus</name>
    <dbReference type="NCBI Taxonomy" id="43982"/>
    <lineage>
        <taxon>Eukaryota</taxon>
        <taxon>Fungi</taxon>
        <taxon>Dikarya</taxon>
        <taxon>Ascomycota</taxon>
        <taxon>Saccharomycotina</taxon>
        <taxon>Pichiomycetes</taxon>
        <taxon>Pichiales</taxon>
        <taxon>Pichiaceae</taxon>
        <taxon>Ambrosiozyma</taxon>
    </lineage>
</organism>
<comment type="caution">
    <text evidence="1">The sequence shown here is derived from an EMBL/GenBank/DDBJ whole genome shotgun (WGS) entry which is preliminary data.</text>
</comment>
<protein>
    <submittedName>
        <fullName evidence="1">Unnamed protein product</fullName>
    </submittedName>
</protein>
<reference evidence="1" key="1">
    <citation type="submission" date="2023-04" db="EMBL/GenBank/DDBJ databases">
        <title>Ambrosiozyma monospora NBRC 10751.</title>
        <authorList>
            <person name="Ichikawa N."/>
            <person name="Sato H."/>
            <person name="Tonouchi N."/>
        </authorList>
    </citation>
    <scope>NUCLEOTIDE SEQUENCE</scope>
    <source>
        <strain evidence="1">NBRC 10751</strain>
    </source>
</reference>
<accession>A0ACB5T4M5</accession>
<gene>
    <name evidence="1" type="ORF">Amon02_000498100</name>
</gene>
<sequence>MIFTSLISVFLSISLLVSAEIASEVAREDLDFAYAQVVLNDLYHHSSFYSSYFTTTDLFTNYLSLTEAVSTEPFWNRWAQTTEVQLLLSIYSALPTSKQSILYQKITSVYEQVTSEDATETSWESPPITTPSSSRWNTRIPHLTTPGIYSDVFVYAQCDALANDIQDYGSIYNSFFKTYTDTQLLTSFREQMTTYLNATVVSKFDKACTNMVDLISVLPWSDRVAAEAKQLFRTYSTSFIDIETSTNSKYTTTTFTDTSVDLTNVAQSLLYEQAKYYAVLKDYQSNVDQYTSLLTSYLDDDNQTSIVQQFANDLSMLNASGTNIGTSAQSDIYRDIANVYSLFTWSDRLAYVAKQAYESYNSKPISEDSSTVTATEASTTVNTITTIRSSSTSSAPSAPSATPVLTSKIVTATATGSVEITNVFPIIVVNTTTTGQDKAESISQTTLTLVQTVAPNSTYTSGTHNTITVTQDIISAMYCGVDALLMDYQNITSQSAYNSYISNNLHKKAVSTYVSILSKFTTVNVIHPSSTSEYTEVLVGLYNFIFDLPSQFRPRLFDIMGYAYMNHVTATTGMTLSKHQSGEGDLFNSLFVFGGKNSEGQAVVMVTVKKTLADGKVTSVESLVTDQLAEGDDNGGQNVLIFPTALTLDLVATTSQDPEFFYITKAASDATHSLATTLHTNRLIQD</sequence>
<evidence type="ECO:0000313" key="2">
    <source>
        <dbReference type="Proteomes" id="UP001165064"/>
    </source>
</evidence>
<dbReference type="EMBL" id="BSXS01003548">
    <property type="protein sequence ID" value="GME81500.1"/>
    <property type="molecule type" value="Genomic_DNA"/>
</dbReference>